<proteinExistence type="predicted"/>
<evidence type="ECO:0000256" key="1">
    <source>
        <dbReference type="SAM" id="Phobius"/>
    </source>
</evidence>
<dbReference type="eggNOG" id="arCOG02436">
    <property type="taxonomic scope" value="Archaea"/>
</dbReference>
<keyword evidence="3" id="KW-1185">Reference proteome</keyword>
<organism evidence="2 3">
    <name type="scientific">Halococcus hamelinensis 100A6</name>
    <dbReference type="NCBI Taxonomy" id="1132509"/>
    <lineage>
        <taxon>Archaea</taxon>
        <taxon>Methanobacteriati</taxon>
        <taxon>Methanobacteriota</taxon>
        <taxon>Stenosarchaea group</taxon>
        <taxon>Halobacteria</taxon>
        <taxon>Halobacteriales</taxon>
        <taxon>Halococcaceae</taxon>
        <taxon>Halococcus</taxon>
    </lineage>
</organism>
<name>M0M1R1_9EURY</name>
<dbReference type="OrthoDB" id="204776at2157"/>
<dbReference type="PATRIC" id="fig|1132509.6.peg.1492"/>
<accession>M0M1R1</accession>
<comment type="caution">
    <text evidence="2">The sequence shown here is derived from an EMBL/GenBank/DDBJ whole genome shotgun (WGS) entry which is preliminary data.</text>
</comment>
<sequence length="263" mass="27883">MSFEILRYEARHRVRSALGVSAAFSLMGLVFLALAPQIVAGSEVQGLADALPPQFRAAFGLESLTSVEGLLAGEYYTLFWGLFFGIYLAYSAAESVAGDVDAHRMETLLAAPVSRSRVLVEKFLSLLVPVLVASAVVPVVLYAGSWLVEEPLAVVDLAALHVLSIPYLLCCGAIGLGCSVVFDRAETARNAAVGTLFGLYLLESLVVGSDVAWLGSLAPMHYFDPNAILVGGTYDLGGALVLLGTTAALVLAGRVRFERMDVR</sequence>
<keyword evidence="1" id="KW-0472">Membrane</keyword>
<feature type="transmembrane region" description="Helical" evidence="1">
    <location>
        <begin position="236"/>
        <end position="257"/>
    </location>
</feature>
<dbReference type="GO" id="GO:0005886">
    <property type="term" value="C:plasma membrane"/>
    <property type="evidence" value="ECO:0007669"/>
    <property type="project" value="UniProtKB-SubCell"/>
</dbReference>
<protein>
    <recommendedName>
        <fullName evidence="4">ABC transporter permease</fullName>
    </recommendedName>
</protein>
<dbReference type="RefSeq" id="WP_007692080.1">
    <property type="nucleotide sequence ID" value="NZ_AJRK01000404.1"/>
</dbReference>
<dbReference type="Pfam" id="PF12679">
    <property type="entry name" value="ABC2_membrane_2"/>
    <property type="match status" value="1"/>
</dbReference>
<dbReference type="AlphaFoldDB" id="M0M1R1"/>
<evidence type="ECO:0000313" key="2">
    <source>
        <dbReference type="EMBL" id="EMA39621.1"/>
    </source>
</evidence>
<feature type="transmembrane region" description="Helical" evidence="1">
    <location>
        <begin position="123"/>
        <end position="144"/>
    </location>
</feature>
<feature type="transmembrane region" description="Helical" evidence="1">
    <location>
        <begin position="75"/>
        <end position="93"/>
    </location>
</feature>
<evidence type="ECO:0008006" key="4">
    <source>
        <dbReference type="Google" id="ProtNLM"/>
    </source>
</evidence>
<dbReference type="GO" id="GO:0140359">
    <property type="term" value="F:ABC-type transporter activity"/>
    <property type="evidence" value="ECO:0007669"/>
    <property type="project" value="InterPro"/>
</dbReference>
<keyword evidence="1" id="KW-1133">Transmembrane helix</keyword>
<evidence type="ECO:0000313" key="3">
    <source>
        <dbReference type="Proteomes" id="UP000011566"/>
    </source>
</evidence>
<dbReference type="Proteomes" id="UP000011566">
    <property type="component" value="Unassembled WGS sequence"/>
</dbReference>
<gene>
    <name evidence="2" type="ORF">C447_06576</name>
</gene>
<feature type="transmembrane region" description="Helical" evidence="1">
    <location>
        <begin position="164"/>
        <end position="182"/>
    </location>
</feature>
<reference evidence="2 3" key="1">
    <citation type="journal article" date="2014" name="PLoS Genet.">
        <title>Phylogenetically driven sequencing of extremely halophilic archaea reveals strategies for static and dynamic osmo-response.</title>
        <authorList>
            <person name="Becker E.A."/>
            <person name="Seitzer P.M."/>
            <person name="Tritt A."/>
            <person name="Larsen D."/>
            <person name="Krusor M."/>
            <person name="Yao A.I."/>
            <person name="Wu D."/>
            <person name="Madern D."/>
            <person name="Eisen J.A."/>
            <person name="Darling A.E."/>
            <person name="Facciotti M.T."/>
        </authorList>
    </citation>
    <scope>NUCLEOTIDE SEQUENCE [LARGE SCALE GENOMIC DNA]</scope>
    <source>
        <strain evidence="2 3">100A6</strain>
    </source>
</reference>
<keyword evidence="1" id="KW-0812">Transmembrane</keyword>
<dbReference type="EMBL" id="AOMB01000017">
    <property type="protein sequence ID" value="EMA39621.1"/>
    <property type="molecule type" value="Genomic_DNA"/>
</dbReference>
<feature type="transmembrane region" description="Helical" evidence="1">
    <location>
        <begin position="194"/>
        <end position="216"/>
    </location>
</feature>